<dbReference type="Pfam" id="PF13411">
    <property type="entry name" value="MerR_1"/>
    <property type="match status" value="1"/>
</dbReference>
<dbReference type="AlphaFoldDB" id="A0A396S9F8"/>
<evidence type="ECO:0000256" key="2">
    <source>
        <dbReference type="SAM" id="Coils"/>
    </source>
</evidence>
<dbReference type="EMBL" id="QWEI01000003">
    <property type="protein sequence ID" value="RHW37534.1"/>
    <property type="molecule type" value="Genomic_DNA"/>
</dbReference>
<keyword evidence="5" id="KW-1185">Reference proteome</keyword>
<dbReference type="OrthoDB" id="166060at2"/>
<dbReference type="Proteomes" id="UP000265692">
    <property type="component" value="Unassembled WGS sequence"/>
</dbReference>
<sequence>MSDLANKAGVTKRTIDYYTNLGLLEMDRSPSNYRLYPVEMVERIHWIEEQKNSGKCLSEIAKLIGNETTESKPFEEVNIHEIRLQMKKLEKDVSKMMENLDEREKQQLKQKVTPESVSLIQSLILLLQ</sequence>
<dbReference type="SMART" id="SM00422">
    <property type="entry name" value="HTH_MERR"/>
    <property type="match status" value="1"/>
</dbReference>
<dbReference type="GO" id="GO:0003700">
    <property type="term" value="F:DNA-binding transcription factor activity"/>
    <property type="evidence" value="ECO:0007669"/>
    <property type="project" value="InterPro"/>
</dbReference>
<gene>
    <name evidence="4" type="ORF">D1B33_08365</name>
</gene>
<dbReference type="GO" id="GO:0003677">
    <property type="term" value="F:DNA binding"/>
    <property type="evidence" value="ECO:0007669"/>
    <property type="project" value="UniProtKB-KW"/>
</dbReference>
<evidence type="ECO:0000259" key="3">
    <source>
        <dbReference type="PROSITE" id="PS50937"/>
    </source>
</evidence>
<keyword evidence="1" id="KW-0238">DNA-binding</keyword>
<evidence type="ECO:0000256" key="1">
    <source>
        <dbReference type="ARBA" id="ARBA00023125"/>
    </source>
</evidence>
<feature type="domain" description="HTH merR-type" evidence="3">
    <location>
        <begin position="1"/>
        <end position="66"/>
    </location>
</feature>
<keyword evidence="2" id="KW-0175">Coiled coil</keyword>
<proteinExistence type="predicted"/>
<evidence type="ECO:0000313" key="4">
    <source>
        <dbReference type="EMBL" id="RHW37534.1"/>
    </source>
</evidence>
<accession>A0A396S9F8</accession>
<protein>
    <submittedName>
        <fullName evidence="4">MerR family transcriptional regulator</fullName>
    </submittedName>
</protein>
<dbReference type="SUPFAM" id="SSF46955">
    <property type="entry name" value="Putative DNA-binding domain"/>
    <property type="match status" value="1"/>
</dbReference>
<dbReference type="Gene3D" id="1.10.1660.10">
    <property type="match status" value="1"/>
</dbReference>
<name>A0A396S9F8_9BACL</name>
<evidence type="ECO:0000313" key="5">
    <source>
        <dbReference type="Proteomes" id="UP000265692"/>
    </source>
</evidence>
<dbReference type="PANTHER" id="PTHR30204:SF95">
    <property type="entry name" value="HTH-TYPE TRANSCRIPTIONAL REGULATOR CUER"/>
    <property type="match status" value="1"/>
</dbReference>
<dbReference type="PROSITE" id="PS50937">
    <property type="entry name" value="HTH_MERR_2"/>
    <property type="match status" value="1"/>
</dbReference>
<comment type="caution">
    <text evidence="4">The sequence shown here is derived from an EMBL/GenBank/DDBJ whole genome shotgun (WGS) entry which is preliminary data.</text>
</comment>
<feature type="coiled-coil region" evidence="2">
    <location>
        <begin position="79"/>
        <end position="106"/>
    </location>
</feature>
<reference evidence="4 5" key="1">
    <citation type="submission" date="2018-08" db="EMBL/GenBank/DDBJ databases">
        <title>Lysinibacillus sp. YLB-03 draft genome sequence.</title>
        <authorList>
            <person name="Yu L."/>
        </authorList>
    </citation>
    <scope>NUCLEOTIDE SEQUENCE [LARGE SCALE GENOMIC DNA]</scope>
    <source>
        <strain evidence="4 5">YLB-03</strain>
    </source>
</reference>
<dbReference type="InterPro" id="IPR047057">
    <property type="entry name" value="MerR_fam"/>
</dbReference>
<dbReference type="PANTHER" id="PTHR30204">
    <property type="entry name" value="REDOX-CYCLING DRUG-SENSING TRANSCRIPTIONAL ACTIVATOR SOXR"/>
    <property type="match status" value="1"/>
</dbReference>
<organism evidence="4 5">
    <name type="scientific">Ureibacillus yapensis</name>
    <dbReference type="NCBI Taxonomy" id="2304605"/>
    <lineage>
        <taxon>Bacteria</taxon>
        <taxon>Bacillati</taxon>
        <taxon>Bacillota</taxon>
        <taxon>Bacilli</taxon>
        <taxon>Bacillales</taxon>
        <taxon>Caryophanaceae</taxon>
        <taxon>Ureibacillus</taxon>
    </lineage>
</organism>
<dbReference type="InterPro" id="IPR009061">
    <property type="entry name" value="DNA-bd_dom_put_sf"/>
</dbReference>
<dbReference type="InterPro" id="IPR000551">
    <property type="entry name" value="MerR-type_HTH_dom"/>
</dbReference>